<feature type="region of interest" description="Disordered" evidence="1">
    <location>
        <begin position="300"/>
        <end position="399"/>
    </location>
</feature>
<dbReference type="GO" id="GO:0003676">
    <property type="term" value="F:nucleic acid binding"/>
    <property type="evidence" value="ECO:0007669"/>
    <property type="project" value="InterPro"/>
</dbReference>
<accession>A0A8H3JAF4</accession>
<evidence type="ECO:0000313" key="2">
    <source>
        <dbReference type="EMBL" id="CAF9943575.1"/>
    </source>
</evidence>
<evidence type="ECO:0000256" key="1">
    <source>
        <dbReference type="SAM" id="MobiDB-lite"/>
    </source>
</evidence>
<name>A0A8H3JAF4_9LECA</name>
<dbReference type="InterPro" id="IPR036397">
    <property type="entry name" value="RNaseH_sf"/>
</dbReference>
<gene>
    <name evidence="2" type="ORF">ALECFALPRED_000709</name>
</gene>
<sequence>MARELESLGPLAGYDADETCQTPQCVRTRWNESRFCAICISLVGSKKRDLKWRSITPSHELSLRKRIRGHRKPCPLEWWPTKKRLASRHKDLLFLNLEFSFNKLQIYSIGIVDVEGRTFCHILLDYSQETLSQNEAPIHPYLRRVNEWYRQRCQDHTQGRFTHVLTPAEAIEYLRTFIVPDTVLIGWGLHDLDLRMLRKWADHYGSCDFLPQENSSPAGIPLAKKVLPGLPSYSMAFIFRALFSNDTLVEHAHLADADALMCFKVVTYLLEAYQEDQTLPSVGKLQSTLPSWSLSITPGVISGRRETSKHRSKAADKPNEGIRKSKRSPNNRNQQSLNHCWDQISTRQTRSKKRNTDHHIVNDYSLNPIENEHFQLRTSGSGDSDSGSDFAKPKRARRI</sequence>
<protein>
    <recommendedName>
        <fullName evidence="4">Exonuclease domain-containing protein</fullName>
    </recommendedName>
</protein>
<dbReference type="EMBL" id="CAJPDR010001121">
    <property type="protein sequence ID" value="CAF9943575.1"/>
    <property type="molecule type" value="Genomic_DNA"/>
</dbReference>
<evidence type="ECO:0000313" key="3">
    <source>
        <dbReference type="Proteomes" id="UP000664203"/>
    </source>
</evidence>
<proteinExistence type="predicted"/>
<dbReference type="SUPFAM" id="SSF53098">
    <property type="entry name" value="Ribonuclease H-like"/>
    <property type="match status" value="1"/>
</dbReference>
<feature type="compositionally biased region" description="Basic and acidic residues" evidence="1">
    <location>
        <begin position="313"/>
        <end position="323"/>
    </location>
</feature>
<dbReference type="Proteomes" id="UP000664203">
    <property type="component" value="Unassembled WGS sequence"/>
</dbReference>
<comment type="caution">
    <text evidence="2">The sequence shown here is derived from an EMBL/GenBank/DDBJ whole genome shotgun (WGS) entry which is preliminary data.</text>
</comment>
<evidence type="ECO:0008006" key="4">
    <source>
        <dbReference type="Google" id="ProtNLM"/>
    </source>
</evidence>
<organism evidence="2 3">
    <name type="scientific">Alectoria fallacina</name>
    <dbReference type="NCBI Taxonomy" id="1903189"/>
    <lineage>
        <taxon>Eukaryota</taxon>
        <taxon>Fungi</taxon>
        <taxon>Dikarya</taxon>
        <taxon>Ascomycota</taxon>
        <taxon>Pezizomycotina</taxon>
        <taxon>Lecanoromycetes</taxon>
        <taxon>OSLEUM clade</taxon>
        <taxon>Lecanoromycetidae</taxon>
        <taxon>Lecanorales</taxon>
        <taxon>Lecanorineae</taxon>
        <taxon>Parmeliaceae</taxon>
        <taxon>Alectoria</taxon>
    </lineage>
</organism>
<dbReference type="InterPro" id="IPR012337">
    <property type="entry name" value="RNaseH-like_sf"/>
</dbReference>
<feature type="compositionally biased region" description="Low complexity" evidence="1">
    <location>
        <begin position="379"/>
        <end position="389"/>
    </location>
</feature>
<feature type="compositionally biased region" description="Polar residues" evidence="1">
    <location>
        <begin position="330"/>
        <end position="348"/>
    </location>
</feature>
<reference evidence="2" key="1">
    <citation type="submission" date="2021-03" db="EMBL/GenBank/DDBJ databases">
        <authorList>
            <person name="Tagirdzhanova G."/>
        </authorList>
    </citation>
    <scope>NUCLEOTIDE SEQUENCE</scope>
</reference>
<dbReference type="Gene3D" id="3.30.420.10">
    <property type="entry name" value="Ribonuclease H-like superfamily/Ribonuclease H"/>
    <property type="match status" value="1"/>
</dbReference>
<dbReference type="AlphaFoldDB" id="A0A8H3JAF4"/>
<keyword evidence="3" id="KW-1185">Reference proteome</keyword>